<keyword evidence="7" id="KW-1185">Reference proteome</keyword>
<evidence type="ECO:0000256" key="1">
    <source>
        <dbReference type="ARBA" id="ARBA00008779"/>
    </source>
</evidence>
<organism evidence="6 7">
    <name type="scientific">Rubripirellula amarantea</name>
    <dbReference type="NCBI Taxonomy" id="2527999"/>
    <lineage>
        <taxon>Bacteria</taxon>
        <taxon>Pseudomonadati</taxon>
        <taxon>Planctomycetota</taxon>
        <taxon>Planctomycetia</taxon>
        <taxon>Pirellulales</taxon>
        <taxon>Pirellulaceae</taxon>
        <taxon>Rubripirellula</taxon>
    </lineage>
</organism>
<evidence type="ECO:0000256" key="4">
    <source>
        <dbReference type="ARBA" id="ARBA00022837"/>
    </source>
</evidence>
<dbReference type="InterPro" id="IPR017850">
    <property type="entry name" value="Alkaline_phosphatase_core_sf"/>
</dbReference>
<dbReference type="Gene3D" id="2.60.120.260">
    <property type="entry name" value="Galactose-binding domain-like"/>
    <property type="match status" value="1"/>
</dbReference>
<dbReference type="OrthoDB" id="9783154at2"/>
<dbReference type="PANTHER" id="PTHR42693:SF53">
    <property type="entry name" value="ENDO-4-O-SULFATASE"/>
    <property type="match status" value="1"/>
</dbReference>
<dbReference type="InterPro" id="IPR024607">
    <property type="entry name" value="Sulfatase_CS"/>
</dbReference>
<evidence type="ECO:0000313" key="6">
    <source>
        <dbReference type="EMBL" id="TWT51092.1"/>
    </source>
</evidence>
<dbReference type="PROSITE" id="PS00149">
    <property type="entry name" value="SULFATASE_2"/>
    <property type="match status" value="1"/>
</dbReference>
<dbReference type="InterPro" id="IPR000917">
    <property type="entry name" value="Sulfatase_N"/>
</dbReference>
<dbReference type="PANTHER" id="PTHR42693">
    <property type="entry name" value="ARYLSULFATASE FAMILY MEMBER"/>
    <property type="match status" value="1"/>
</dbReference>
<feature type="domain" description="Sulfatase N-terminal" evidence="5">
    <location>
        <begin position="31"/>
        <end position="329"/>
    </location>
</feature>
<accession>A0A5C5WMS0</accession>
<keyword evidence="2" id="KW-0479">Metal-binding</keyword>
<sequence>MRLISNALAILAIVIASQAVILADSFSSGLPNVLLIVTDDQGYGDLSIHGNPHLSTPHIDELAKQSVRFDRFYVNSFCAPTRAALLTGRWPLRTGCHGVTHNREAMKTSEVTVAELLGEAGYRSACVGKWHNGEQFPYTPKGQGFDEAFGFNHGHVNNYFNAELFNGQTPQPSQGYISDVLTDEAMRFVATHSTSPFFCYLSYNAPHSPYQVPDSYFEKFKSLGFDDTLSSYYGMCENIDDNVGRLLHRIDELGLSNDTIVLFMTDNGGTAGVATYNAGMRGGKASVHEGGSRVPLFMRWPRANWRPRVATPIVSHIDILPTLLDLCGITPADELSLDGVSLRHLLEDRGDHSWPERTLFTHNPIDETNKFPGAVRTQQYRLVHSSRKHVGPSDAKANRAGKNGWLLFDMQRDPGETTNIADENPKVVEELSGRYDEWFADISRHGLQRFPLPIGHDEHNPVELHAPQAFFDQPIRFSNGPGYAHEWLTGWTDPKARIWFDVDVAAAGKYEVEIAYACDPDDAGSSVRISVDDKVLESKIPVGLAPQIPLPHRDEKGRSKYRDRDWCKLKVGTLELSKGPTTLWIEPVNLAETQLMDFKHVRLFRLDEP</sequence>
<keyword evidence="4" id="KW-0106">Calcium</keyword>
<keyword evidence="3 6" id="KW-0378">Hydrolase</keyword>
<name>A0A5C5WMS0_9BACT</name>
<dbReference type="Gene3D" id="3.30.1120.10">
    <property type="match status" value="1"/>
</dbReference>
<dbReference type="RefSeq" id="WP_146516202.1">
    <property type="nucleotide sequence ID" value="NZ_SJPI01000002.1"/>
</dbReference>
<dbReference type="AlphaFoldDB" id="A0A5C5WMS0"/>
<dbReference type="GO" id="GO:0046872">
    <property type="term" value="F:metal ion binding"/>
    <property type="evidence" value="ECO:0007669"/>
    <property type="project" value="UniProtKB-KW"/>
</dbReference>
<protein>
    <submittedName>
        <fullName evidence="6">Arylsulfatase</fullName>
        <ecNumber evidence="6">3.1.6.1</ecNumber>
    </submittedName>
</protein>
<dbReference type="InterPro" id="IPR050738">
    <property type="entry name" value="Sulfatase"/>
</dbReference>
<dbReference type="EC" id="3.1.6.1" evidence="6"/>
<dbReference type="Pfam" id="PF00884">
    <property type="entry name" value="Sulfatase"/>
    <property type="match status" value="1"/>
</dbReference>
<dbReference type="SUPFAM" id="SSF53649">
    <property type="entry name" value="Alkaline phosphatase-like"/>
    <property type="match status" value="1"/>
</dbReference>
<gene>
    <name evidence="6" type="primary">atsA_33</name>
    <name evidence="6" type="ORF">Pla22_38690</name>
</gene>
<comment type="caution">
    <text evidence="6">The sequence shown here is derived from an EMBL/GenBank/DDBJ whole genome shotgun (WGS) entry which is preliminary data.</text>
</comment>
<comment type="similarity">
    <text evidence="1">Belongs to the sulfatase family.</text>
</comment>
<dbReference type="Proteomes" id="UP000316598">
    <property type="component" value="Unassembled WGS sequence"/>
</dbReference>
<evidence type="ECO:0000256" key="2">
    <source>
        <dbReference type="ARBA" id="ARBA00022723"/>
    </source>
</evidence>
<dbReference type="Gene3D" id="3.40.720.10">
    <property type="entry name" value="Alkaline Phosphatase, subunit A"/>
    <property type="match status" value="1"/>
</dbReference>
<reference evidence="6 7" key="1">
    <citation type="submission" date="2019-02" db="EMBL/GenBank/DDBJ databases">
        <title>Deep-cultivation of Planctomycetes and their phenomic and genomic characterization uncovers novel biology.</title>
        <authorList>
            <person name="Wiegand S."/>
            <person name="Jogler M."/>
            <person name="Boedeker C."/>
            <person name="Pinto D."/>
            <person name="Vollmers J."/>
            <person name="Rivas-Marin E."/>
            <person name="Kohn T."/>
            <person name="Peeters S.H."/>
            <person name="Heuer A."/>
            <person name="Rast P."/>
            <person name="Oberbeckmann S."/>
            <person name="Bunk B."/>
            <person name="Jeske O."/>
            <person name="Meyerdierks A."/>
            <person name="Storesund J.E."/>
            <person name="Kallscheuer N."/>
            <person name="Luecker S."/>
            <person name="Lage O.M."/>
            <person name="Pohl T."/>
            <person name="Merkel B.J."/>
            <person name="Hornburger P."/>
            <person name="Mueller R.-W."/>
            <person name="Bruemmer F."/>
            <person name="Labrenz M."/>
            <person name="Spormann A.M."/>
            <person name="Op Den Camp H."/>
            <person name="Overmann J."/>
            <person name="Amann R."/>
            <person name="Jetten M.S.M."/>
            <person name="Mascher T."/>
            <person name="Medema M.H."/>
            <person name="Devos D.P."/>
            <person name="Kaster A.-K."/>
            <person name="Ovreas L."/>
            <person name="Rohde M."/>
            <person name="Galperin M.Y."/>
            <person name="Jogler C."/>
        </authorList>
    </citation>
    <scope>NUCLEOTIDE SEQUENCE [LARGE SCALE GENOMIC DNA]</scope>
    <source>
        <strain evidence="6 7">Pla22</strain>
    </source>
</reference>
<dbReference type="CDD" id="cd16146">
    <property type="entry name" value="ARS_like"/>
    <property type="match status" value="1"/>
</dbReference>
<proteinExistence type="inferred from homology"/>
<dbReference type="GO" id="GO:0004065">
    <property type="term" value="F:arylsulfatase activity"/>
    <property type="evidence" value="ECO:0007669"/>
    <property type="project" value="UniProtKB-EC"/>
</dbReference>
<dbReference type="EMBL" id="SJPI01000002">
    <property type="protein sequence ID" value="TWT51092.1"/>
    <property type="molecule type" value="Genomic_DNA"/>
</dbReference>
<evidence type="ECO:0000259" key="5">
    <source>
        <dbReference type="Pfam" id="PF00884"/>
    </source>
</evidence>
<evidence type="ECO:0000313" key="7">
    <source>
        <dbReference type="Proteomes" id="UP000316598"/>
    </source>
</evidence>
<evidence type="ECO:0000256" key="3">
    <source>
        <dbReference type="ARBA" id="ARBA00022801"/>
    </source>
</evidence>